<dbReference type="AlphaFoldDB" id="A0AAJ5UC87"/>
<sequence length="46" mass="5051">MLLVDWAEGYGEGAAIIDIGFHRVVHQSAKMMPAKMMPMPLYALCG</sequence>
<dbReference type="RefSeq" id="WP_165457166.1">
    <property type="nucleotide sequence ID" value="NZ_CP112887.1"/>
</dbReference>
<dbReference type="EMBL" id="CP112887">
    <property type="protein sequence ID" value="WBW59089.1"/>
    <property type="molecule type" value="Genomic_DNA"/>
</dbReference>
<accession>A0AAJ5UC87</accession>
<proteinExistence type="predicted"/>
<evidence type="ECO:0000313" key="2">
    <source>
        <dbReference type="Proteomes" id="UP001210130"/>
    </source>
</evidence>
<dbReference type="Proteomes" id="UP001210130">
    <property type="component" value="Chromosome"/>
</dbReference>
<reference evidence="1 2" key="1">
    <citation type="journal article" date="2023" name="Microbiol. Resour. Announc.">
        <title>Complete Genome Sequence of the First Colistin-Resistant Raoultella electrica Strain.</title>
        <authorList>
            <person name="Aldeia C."/>
            <person name="Campos-Madueno E.I."/>
            <person name="Sendi P."/>
            <person name="Endimiani A."/>
        </authorList>
    </citation>
    <scope>NUCLEOTIDE SEQUENCE [LARGE SCALE GENOMIC DNA]</scope>
    <source>
        <strain evidence="1 2">S2-IND-01-C</strain>
    </source>
</reference>
<keyword evidence="2" id="KW-1185">Reference proteome</keyword>
<name>A0AAJ5UC87_9ENTR</name>
<organism evidence="1 2">
    <name type="scientific">Klebsiella electrica</name>
    <dbReference type="NCBI Taxonomy" id="1259973"/>
    <lineage>
        <taxon>Bacteria</taxon>
        <taxon>Pseudomonadati</taxon>
        <taxon>Pseudomonadota</taxon>
        <taxon>Gammaproteobacteria</taxon>
        <taxon>Enterobacterales</taxon>
        <taxon>Enterobacteriaceae</taxon>
        <taxon>Klebsiella/Raoultella group</taxon>
        <taxon>Klebsiella</taxon>
    </lineage>
</organism>
<protein>
    <submittedName>
        <fullName evidence="1">Uncharacterized protein</fullName>
    </submittedName>
</protein>
<gene>
    <name evidence="1" type="ORF">OR613_13590</name>
</gene>
<evidence type="ECO:0000313" key="1">
    <source>
        <dbReference type="EMBL" id="WBW59089.1"/>
    </source>
</evidence>